<evidence type="ECO:0000256" key="2">
    <source>
        <dbReference type="ARBA" id="ARBA00010961"/>
    </source>
</evidence>
<dbReference type="Proteomes" id="UP000234545">
    <property type="component" value="Unassembled WGS sequence"/>
</dbReference>
<dbReference type="InterPro" id="IPR001207">
    <property type="entry name" value="Transposase_mutator"/>
</dbReference>
<evidence type="ECO:0000313" key="6">
    <source>
        <dbReference type="EMBL" id="PKY65619.1"/>
    </source>
</evidence>
<proteinExistence type="inferred from homology"/>
<accession>A0A2I1I3C8</accession>
<name>A0A2I1I3C8_9ACTO</name>
<gene>
    <name evidence="6" type="ORF">CYJ25_08670</name>
</gene>
<evidence type="ECO:0000256" key="4">
    <source>
        <dbReference type="ARBA" id="ARBA00023125"/>
    </source>
</evidence>
<dbReference type="GO" id="GO:0004803">
    <property type="term" value="F:transposase activity"/>
    <property type="evidence" value="ECO:0007669"/>
    <property type="project" value="InterPro"/>
</dbReference>
<dbReference type="Pfam" id="PF00872">
    <property type="entry name" value="Transposase_mut"/>
    <property type="match status" value="1"/>
</dbReference>
<evidence type="ECO:0000256" key="1">
    <source>
        <dbReference type="ARBA" id="ARBA00002190"/>
    </source>
</evidence>
<comment type="function">
    <text evidence="1">Required for the transposition of the insertion element.</text>
</comment>
<keyword evidence="3" id="KW-0815">Transposition</keyword>
<evidence type="ECO:0000313" key="7">
    <source>
        <dbReference type="Proteomes" id="UP000234545"/>
    </source>
</evidence>
<sequence>MLSGTTLKELPGEGRSFQRRCQALWSYWALPPIIDQVHDVIYVDGIHLGRKAVVLIARSDEYVLGWYAARAEKASAWEALMSRIAPPLLVVTDGGSGFEKARKNIWPTTVVQRCTFHAFV</sequence>
<dbReference type="EMBL" id="PKKJ01000021">
    <property type="protein sequence ID" value="PKY65619.1"/>
    <property type="molecule type" value="Genomic_DNA"/>
</dbReference>
<comment type="caution">
    <text evidence="6">The sequence shown here is derived from an EMBL/GenBank/DDBJ whole genome shotgun (WGS) entry which is preliminary data.</text>
</comment>
<reference evidence="6 7" key="1">
    <citation type="submission" date="2017-12" db="EMBL/GenBank/DDBJ databases">
        <title>Phylogenetic diversity of female urinary microbiome.</title>
        <authorList>
            <person name="Thomas-White K."/>
            <person name="Wolfe A.J."/>
        </authorList>
    </citation>
    <scope>NUCLEOTIDE SEQUENCE [LARGE SCALE GENOMIC DNA]</scope>
    <source>
        <strain evidence="6 7">UMB0250</strain>
    </source>
</reference>
<dbReference type="AlphaFoldDB" id="A0A2I1I3C8"/>
<evidence type="ECO:0000256" key="5">
    <source>
        <dbReference type="ARBA" id="ARBA00023172"/>
    </source>
</evidence>
<dbReference type="GO" id="GO:0003677">
    <property type="term" value="F:DNA binding"/>
    <property type="evidence" value="ECO:0007669"/>
    <property type="project" value="UniProtKB-KW"/>
</dbReference>
<dbReference type="GO" id="GO:0006313">
    <property type="term" value="P:DNA transposition"/>
    <property type="evidence" value="ECO:0007669"/>
    <property type="project" value="InterPro"/>
</dbReference>
<protein>
    <submittedName>
        <fullName evidence="6">IS256 family transposase</fullName>
    </submittedName>
</protein>
<organism evidence="6 7">
    <name type="scientific">Schaalia turicensis</name>
    <dbReference type="NCBI Taxonomy" id="131111"/>
    <lineage>
        <taxon>Bacteria</taxon>
        <taxon>Bacillati</taxon>
        <taxon>Actinomycetota</taxon>
        <taxon>Actinomycetes</taxon>
        <taxon>Actinomycetales</taxon>
        <taxon>Actinomycetaceae</taxon>
        <taxon>Schaalia</taxon>
    </lineage>
</organism>
<keyword evidence="4" id="KW-0238">DNA-binding</keyword>
<comment type="similarity">
    <text evidence="2">Belongs to the transposase mutator family.</text>
</comment>
<feature type="non-terminal residue" evidence="6">
    <location>
        <position position="120"/>
    </location>
</feature>
<evidence type="ECO:0000256" key="3">
    <source>
        <dbReference type="ARBA" id="ARBA00022578"/>
    </source>
</evidence>
<keyword evidence="5" id="KW-0233">DNA recombination</keyword>